<dbReference type="EnsemblPlants" id="KQL16950">
    <property type="protein sequence ID" value="KQL16950"/>
    <property type="gene ID" value="SETIT_024390mg"/>
</dbReference>
<dbReference type="AlphaFoldDB" id="A0A0Q3QGR2"/>
<proteinExistence type="predicted"/>
<name>A0A0Q3QGR2_SETIT</name>
<accession>A0A0Q3QGR2</accession>
<evidence type="ECO:0000313" key="2">
    <source>
        <dbReference type="Proteomes" id="UP000004995"/>
    </source>
</evidence>
<organism evidence="1 2">
    <name type="scientific">Setaria italica</name>
    <name type="common">Foxtail millet</name>
    <name type="synonym">Panicum italicum</name>
    <dbReference type="NCBI Taxonomy" id="4555"/>
    <lineage>
        <taxon>Eukaryota</taxon>
        <taxon>Viridiplantae</taxon>
        <taxon>Streptophyta</taxon>
        <taxon>Embryophyta</taxon>
        <taxon>Tracheophyta</taxon>
        <taxon>Spermatophyta</taxon>
        <taxon>Magnoliopsida</taxon>
        <taxon>Liliopsida</taxon>
        <taxon>Poales</taxon>
        <taxon>Poaceae</taxon>
        <taxon>PACMAD clade</taxon>
        <taxon>Panicoideae</taxon>
        <taxon>Panicodae</taxon>
        <taxon>Paniceae</taxon>
        <taxon>Cenchrinae</taxon>
        <taxon>Setaria</taxon>
    </lineage>
</organism>
<protein>
    <submittedName>
        <fullName evidence="1">Uncharacterized protein</fullName>
    </submittedName>
</protein>
<evidence type="ECO:0000313" key="1">
    <source>
        <dbReference type="EnsemblPlants" id="KQL16950"/>
    </source>
</evidence>
<reference evidence="2" key="1">
    <citation type="journal article" date="2012" name="Nat. Biotechnol.">
        <title>Reference genome sequence of the model plant Setaria.</title>
        <authorList>
            <person name="Bennetzen J.L."/>
            <person name="Schmutz J."/>
            <person name="Wang H."/>
            <person name="Percifield R."/>
            <person name="Hawkins J."/>
            <person name="Pontaroli A.C."/>
            <person name="Estep M."/>
            <person name="Feng L."/>
            <person name="Vaughn J.N."/>
            <person name="Grimwood J."/>
            <person name="Jenkins J."/>
            <person name="Barry K."/>
            <person name="Lindquist E."/>
            <person name="Hellsten U."/>
            <person name="Deshpande S."/>
            <person name="Wang X."/>
            <person name="Wu X."/>
            <person name="Mitros T."/>
            <person name="Triplett J."/>
            <person name="Yang X."/>
            <person name="Ye C.Y."/>
            <person name="Mauro-Herrera M."/>
            <person name="Wang L."/>
            <person name="Li P."/>
            <person name="Sharma M."/>
            <person name="Sharma R."/>
            <person name="Ronald P.C."/>
            <person name="Panaud O."/>
            <person name="Kellogg E.A."/>
            <person name="Brutnell T.P."/>
            <person name="Doust A.N."/>
            <person name="Tuskan G.A."/>
            <person name="Rokhsar D."/>
            <person name="Devos K.M."/>
        </authorList>
    </citation>
    <scope>NUCLEOTIDE SEQUENCE [LARGE SCALE GENOMIC DNA]</scope>
    <source>
        <strain evidence="2">cv. Yugu1</strain>
    </source>
</reference>
<dbReference type="InParanoid" id="A0A0Q3QGR2"/>
<reference evidence="1" key="2">
    <citation type="submission" date="2018-08" db="UniProtKB">
        <authorList>
            <consortium name="EnsemblPlants"/>
        </authorList>
    </citation>
    <scope>IDENTIFICATION</scope>
    <source>
        <strain evidence="1">Yugu1</strain>
    </source>
</reference>
<sequence length="48" mass="5058">YSATTTLAARTIFVPSLAPPGAPAAVTTRLDICDGVLRDFLLGKLARR</sequence>
<dbReference type="Proteomes" id="UP000004995">
    <property type="component" value="Unassembled WGS sequence"/>
</dbReference>
<keyword evidence="2" id="KW-1185">Reference proteome</keyword>
<dbReference type="EMBL" id="AGNK02002092">
    <property type="status" value="NOT_ANNOTATED_CDS"/>
    <property type="molecule type" value="Genomic_DNA"/>
</dbReference>
<dbReference type="Gramene" id="KQL16950">
    <property type="protein sequence ID" value="KQL16950"/>
    <property type="gene ID" value="SETIT_024390mg"/>
</dbReference>